<keyword evidence="3" id="KW-0326">Glycosidase</keyword>
<dbReference type="SUPFAM" id="SSF51445">
    <property type="entry name" value="(Trans)glycosidases"/>
    <property type="match status" value="1"/>
</dbReference>
<feature type="signal peptide" evidence="4">
    <location>
        <begin position="1"/>
        <end position="22"/>
    </location>
</feature>
<accession>A0A927IHU1</accession>
<dbReference type="GO" id="GO:0016798">
    <property type="term" value="F:hydrolase activity, acting on glycosyl bonds"/>
    <property type="evidence" value="ECO:0007669"/>
    <property type="project" value="UniProtKB-KW"/>
</dbReference>
<keyword evidence="2" id="KW-0378">Hydrolase</keyword>
<dbReference type="AlphaFoldDB" id="A0A927IHU1"/>
<evidence type="ECO:0000313" key="7">
    <source>
        <dbReference type="Proteomes" id="UP000622317"/>
    </source>
</evidence>
<dbReference type="RefSeq" id="WP_191617162.1">
    <property type="nucleotide sequence ID" value="NZ_JACYFG010000032.1"/>
</dbReference>
<evidence type="ECO:0000259" key="5">
    <source>
        <dbReference type="Pfam" id="PF01229"/>
    </source>
</evidence>
<feature type="chain" id="PRO_5036735060" description="Glycosyl hydrolases family 39 N-terminal catalytic domain-containing protein" evidence="4">
    <location>
        <begin position="23"/>
        <end position="558"/>
    </location>
</feature>
<name>A0A927IHU1_9BACT</name>
<dbReference type="EMBL" id="JACYFG010000032">
    <property type="protein sequence ID" value="MBD5780043.1"/>
    <property type="molecule type" value="Genomic_DNA"/>
</dbReference>
<comment type="caution">
    <text evidence="6">The sequence shown here is derived from an EMBL/GenBank/DDBJ whole genome shotgun (WGS) entry which is preliminary data.</text>
</comment>
<proteinExistence type="inferred from homology"/>
<dbReference type="Proteomes" id="UP000622317">
    <property type="component" value="Unassembled WGS sequence"/>
</dbReference>
<reference evidence="6" key="1">
    <citation type="submission" date="2020-09" db="EMBL/GenBank/DDBJ databases">
        <title>Pelagicoccus enzymogenes sp. nov. with an EPS production, isolated from marine sediment.</title>
        <authorList>
            <person name="Feng X."/>
        </authorList>
    </citation>
    <scope>NUCLEOTIDE SEQUENCE</scope>
    <source>
        <strain evidence="6">NFK12</strain>
    </source>
</reference>
<comment type="similarity">
    <text evidence="1">Belongs to the glycosyl hydrolase 39 family.</text>
</comment>
<organism evidence="6 7">
    <name type="scientific">Pelagicoccus enzymogenes</name>
    <dbReference type="NCBI Taxonomy" id="2773457"/>
    <lineage>
        <taxon>Bacteria</taxon>
        <taxon>Pseudomonadati</taxon>
        <taxon>Verrucomicrobiota</taxon>
        <taxon>Opitutia</taxon>
        <taxon>Puniceicoccales</taxon>
        <taxon>Pelagicoccaceae</taxon>
        <taxon>Pelagicoccus</taxon>
    </lineage>
</organism>
<evidence type="ECO:0000256" key="1">
    <source>
        <dbReference type="ARBA" id="ARBA00008875"/>
    </source>
</evidence>
<dbReference type="InterPro" id="IPR049166">
    <property type="entry name" value="GH39_cat"/>
</dbReference>
<dbReference type="InterPro" id="IPR017853">
    <property type="entry name" value="GH"/>
</dbReference>
<keyword evidence="4" id="KW-0732">Signal</keyword>
<evidence type="ECO:0000313" key="6">
    <source>
        <dbReference type="EMBL" id="MBD5780043.1"/>
    </source>
</evidence>
<dbReference type="Pfam" id="PF01229">
    <property type="entry name" value="Glyco_hydro_39"/>
    <property type="match status" value="1"/>
</dbReference>
<evidence type="ECO:0000256" key="4">
    <source>
        <dbReference type="SAM" id="SignalP"/>
    </source>
</evidence>
<feature type="domain" description="Glycosyl hydrolases family 39 N-terminal catalytic" evidence="5">
    <location>
        <begin position="153"/>
        <end position="280"/>
    </location>
</feature>
<sequence length="558" mass="63937">MPSIRAALLLKLCFLASPLAFGGITLTSDFTDPANRKGEIYNFWNTHNRLPPYESINVPAFGMEGSYVNCVRMLGGWSKKGERMLEYDCYKWDGEKYVYDWEPLIRRIDVVLNSGIQLKQIVLDNPPWAFQRDITFVEEPDGVHYLAEDKNSTYGNAVPPNDPQAWHAFIKAAIAKLVETYGEERVASWRFRVGSEIDTRPGHWIGTRQQFFDHYKNTIDAVHSVLPEAKVGAQFREASFTGKKYTDYTGNVEGSYAGAFIEWAKTHGIRYDFIGTSYYPFYDKEDSVDMDIVYREQIEPIQRHPDWNPDALFEIHEFWGLSQYRDGEFVWLSNSYNSSLFASIAKMVLENDIKQVHLWGNIRDGLVEPNVLTQKALASMLGKHRYANESKGPPAVEGNRIDGIFAADLASDSYDALIFNYNTISNEYQEDEAVETVFEVESSPNAEYRYRVATYGKDECAFQQFAVDFPRATRYESDGGWIKDTYDKNGTPYIMLVKEGVDTFVANAHRYTHLNDLQWSEWKTASQEASDTGETSLIRIQTQLPSFAFQKIELQPAR</sequence>
<dbReference type="Gene3D" id="3.20.20.80">
    <property type="entry name" value="Glycosidases"/>
    <property type="match status" value="1"/>
</dbReference>
<evidence type="ECO:0000256" key="2">
    <source>
        <dbReference type="ARBA" id="ARBA00022801"/>
    </source>
</evidence>
<gene>
    <name evidence="6" type="ORF">IEN85_11130</name>
</gene>
<evidence type="ECO:0000256" key="3">
    <source>
        <dbReference type="ARBA" id="ARBA00023295"/>
    </source>
</evidence>
<protein>
    <recommendedName>
        <fullName evidence="5">Glycosyl hydrolases family 39 N-terminal catalytic domain-containing protein</fullName>
    </recommendedName>
</protein>
<keyword evidence="7" id="KW-1185">Reference proteome</keyword>